<evidence type="ECO:0000256" key="4">
    <source>
        <dbReference type="RuleBase" id="RU003345"/>
    </source>
</evidence>
<dbReference type="AlphaFoldDB" id="A0A423PU34"/>
<dbReference type="Gene3D" id="3.40.605.10">
    <property type="entry name" value="Aldehyde Dehydrogenase, Chain A, domain 1"/>
    <property type="match status" value="1"/>
</dbReference>
<dbReference type="FunFam" id="3.40.605.10:FF:000007">
    <property type="entry name" value="NAD/NADP-dependent betaine aldehyde dehydrogenase"/>
    <property type="match status" value="1"/>
</dbReference>
<dbReference type="PANTHER" id="PTHR43353">
    <property type="entry name" value="SUCCINATE-SEMIALDEHYDE DEHYDROGENASE, MITOCHONDRIAL"/>
    <property type="match status" value="1"/>
</dbReference>
<dbReference type="InterPro" id="IPR016162">
    <property type="entry name" value="Ald_DH_N"/>
</dbReference>
<dbReference type="Pfam" id="PF00171">
    <property type="entry name" value="Aldedh"/>
    <property type="match status" value="1"/>
</dbReference>
<evidence type="ECO:0000313" key="6">
    <source>
        <dbReference type="EMBL" id="ROO29093.1"/>
    </source>
</evidence>
<dbReference type="InterPro" id="IPR015590">
    <property type="entry name" value="Aldehyde_DH_dom"/>
</dbReference>
<dbReference type="InterPro" id="IPR029510">
    <property type="entry name" value="Ald_DH_CS_GLU"/>
</dbReference>
<evidence type="ECO:0000256" key="2">
    <source>
        <dbReference type="ARBA" id="ARBA00023002"/>
    </source>
</evidence>
<dbReference type="InParanoid" id="A0A423PU34"/>
<accession>A0A423PU34</accession>
<dbReference type="GO" id="GO:0004777">
    <property type="term" value="F:succinate-semialdehyde dehydrogenase (NAD+) activity"/>
    <property type="evidence" value="ECO:0007669"/>
    <property type="project" value="TreeGrafter"/>
</dbReference>
<dbReference type="OrthoDB" id="9812625at2"/>
<dbReference type="CDD" id="cd07103">
    <property type="entry name" value="ALDH_F5_SSADH_GabD"/>
    <property type="match status" value="1"/>
</dbReference>
<evidence type="ECO:0000259" key="5">
    <source>
        <dbReference type="Pfam" id="PF00171"/>
    </source>
</evidence>
<feature type="domain" description="Aldehyde dehydrogenase" evidence="5">
    <location>
        <begin position="18"/>
        <end position="481"/>
    </location>
</feature>
<evidence type="ECO:0000313" key="7">
    <source>
        <dbReference type="Proteomes" id="UP000285310"/>
    </source>
</evidence>
<dbReference type="Gene3D" id="3.40.309.10">
    <property type="entry name" value="Aldehyde Dehydrogenase, Chain A, domain 2"/>
    <property type="match status" value="1"/>
</dbReference>
<dbReference type="GO" id="GO:0009450">
    <property type="term" value="P:gamma-aminobutyric acid catabolic process"/>
    <property type="evidence" value="ECO:0007669"/>
    <property type="project" value="TreeGrafter"/>
</dbReference>
<gene>
    <name evidence="6" type="ORF">SAJA_06775</name>
</gene>
<dbReference type="InterPro" id="IPR016163">
    <property type="entry name" value="Ald_DH_C"/>
</dbReference>
<dbReference type="SUPFAM" id="SSF53720">
    <property type="entry name" value="ALDH-like"/>
    <property type="match status" value="1"/>
</dbReference>
<dbReference type="InterPro" id="IPR016161">
    <property type="entry name" value="Ald_DH/histidinol_DH"/>
</dbReference>
<organism evidence="6 7">
    <name type="scientific">Salinisphaera japonica YTM-1</name>
    <dbReference type="NCBI Taxonomy" id="1209778"/>
    <lineage>
        <taxon>Bacteria</taxon>
        <taxon>Pseudomonadati</taxon>
        <taxon>Pseudomonadota</taxon>
        <taxon>Gammaproteobacteria</taxon>
        <taxon>Salinisphaerales</taxon>
        <taxon>Salinisphaeraceae</taxon>
        <taxon>Salinisphaera</taxon>
    </lineage>
</organism>
<evidence type="ECO:0000256" key="3">
    <source>
        <dbReference type="PROSITE-ProRule" id="PRU10007"/>
    </source>
</evidence>
<dbReference type="PROSITE" id="PS00687">
    <property type="entry name" value="ALDEHYDE_DEHYDR_GLU"/>
    <property type="match status" value="1"/>
</dbReference>
<dbReference type="Proteomes" id="UP000285310">
    <property type="component" value="Unassembled WGS sequence"/>
</dbReference>
<feature type="active site" evidence="3">
    <location>
        <position position="255"/>
    </location>
</feature>
<keyword evidence="2 4" id="KW-0560">Oxidoreductase</keyword>
<dbReference type="EMBL" id="AYKG01000017">
    <property type="protein sequence ID" value="ROO29093.1"/>
    <property type="molecule type" value="Genomic_DNA"/>
</dbReference>
<keyword evidence="7" id="KW-1185">Reference proteome</keyword>
<protein>
    <submittedName>
        <fullName evidence="6">Succinate-semialdehyde dehydrogenase</fullName>
    </submittedName>
</protein>
<dbReference type="InterPro" id="IPR050740">
    <property type="entry name" value="Aldehyde_DH_Superfamily"/>
</dbReference>
<dbReference type="PANTHER" id="PTHR43353:SF5">
    <property type="entry name" value="SUCCINATE-SEMIALDEHYDE DEHYDROGENASE, MITOCHONDRIAL"/>
    <property type="match status" value="1"/>
</dbReference>
<reference evidence="6 7" key="1">
    <citation type="submission" date="2013-10" db="EMBL/GenBank/DDBJ databases">
        <title>Salinisphaera japonica YTM-1 Genome Sequencing.</title>
        <authorList>
            <person name="Lai Q."/>
            <person name="Li C."/>
            <person name="Shao Z."/>
        </authorList>
    </citation>
    <scope>NUCLEOTIDE SEQUENCE [LARGE SCALE GENOMIC DNA]</scope>
    <source>
        <strain evidence="6 7">YTM-1</strain>
    </source>
</reference>
<comment type="caution">
    <text evidence="6">The sequence shown here is derived from an EMBL/GenBank/DDBJ whole genome shotgun (WGS) entry which is preliminary data.</text>
</comment>
<dbReference type="RefSeq" id="WP_123657882.1">
    <property type="nucleotide sequence ID" value="NZ_AYKG01000017.1"/>
</dbReference>
<sequence>MIESYLLKNIAGYIDGQWVDKADSGETTEVFNPANGKTLAEIPYMAADETRRAIDAAKAARANVPDVKTRREWLEDCVEALTEEKEEIGRILCLEHGKPWKEAQGEVDYAASFFRYYAETMEDALAPQKLEEEAKNCKWTIYKRSIGVAGLITPWNFPIGMIAKKIAPALAAGCPVVIKPATETPLTMIAMFQIMHERLDLPKGMINLVMGSSKDIGGELMSNFDVPVISFTGSTGVGQLLVEQSKDHVKKLSLELGGNAPFIVLDDADLESAAENLIANKFRGGGQTCVCANRIFVQSKIYDKFSKMVVDKVKALKVGDGMDEDIDVGPLINKAGFDKVHDHVKDALSKGAELVAGKHPDELDSDKNLFYPPTVITGVTHDMKCCQEETFGPLVPMIKFETDEDALKMGNDTVFGLASYIFGKDEKRAHKIISNLHFGHCGYNTGTGPAAHAPFGGMLHSGVGREGGEEGLMEFVEAQTVPDGS</sequence>
<evidence type="ECO:0000256" key="1">
    <source>
        <dbReference type="ARBA" id="ARBA00009986"/>
    </source>
</evidence>
<proteinExistence type="inferred from homology"/>
<dbReference type="FunFam" id="3.40.309.10:FF:000004">
    <property type="entry name" value="Succinate-semialdehyde dehydrogenase I"/>
    <property type="match status" value="1"/>
</dbReference>
<name>A0A423PU34_9GAMM</name>
<comment type="similarity">
    <text evidence="1 4">Belongs to the aldehyde dehydrogenase family.</text>
</comment>